<comment type="caution">
    <text evidence="12">The sequence shown here is derived from an EMBL/GenBank/DDBJ whole genome shotgun (WGS) entry which is preliminary data.</text>
</comment>
<dbReference type="PROSITE" id="PS50082">
    <property type="entry name" value="WD_REPEATS_2"/>
    <property type="match status" value="1"/>
</dbReference>
<keyword evidence="8" id="KW-0966">Cell projection</keyword>
<evidence type="ECO:0000256" key="6">
    <source>
        <dbReference type="ARBA" id="ARBA00022846"/>
    </source>
</evidence>
<dbReference type="GO" id="GO:0031514">
    <property type="term" value="C:motile cilium"/>
    <property type="evidence" value="ECO:0007669"/>
    <property type="project" value="UniProtKB-SubCell"/>
</dbReference>
<name>A0A813IUY1_POLGL</name>
<dbReference type="Proteomes" id="UP000626109">
    <property type="component" value="Unassembled WGS sequence"/>
</dbReference>
<dbReference type="PROSITE" id="PS00678">
    <property type="entry name" value="WD_REPEATS_1"/>
    <property type="match status" value="1"/>
</dbReference>
<dbReference type="PANTHER" id="PTHR13720:SF14">
    <property type="entry name" value="CILIA- AND FLAGELLA-ASSOCIATED PROTEIN 52"/>
    <property type="match status" value="1"/>
</dbReference>
<evidence type="ECO:0000313" key="13">
    <source>
        <dbReference type="Proteomes" id="UP000626109"/>
    </source>
</evidence>
<dbReference type="AlphaFoldDB" id="A0A813IUY1"/>
<feature type="non-terminal residue" evidence="12">
    <location>
        <position position="1"/>
    </location>
</feature>
<dbReference type="InterPro" id="IPR036322">
    <property type="entry name" value="WD40_repeat_dom_sf"/>
</dbReference>
<proteinExistence type="inferred from homology"/>
<evidence type="ECO:0000256" key="1">
    <source>
        <dbReference type="ARBA" id="ARBA00004230"/>
    </source>
</evidence>
<evidence type="ECO:0000256" key="3">
    <source>
        <dbReference type="ARBA" id="ARBA00022490"/>
    </source>
</evidence>
<keyword evidence="3" id="KW-0963">Cytoplasm</keyword>
<keyword evidence="7" id="KW-0969">Cilium</keyword>
<gene>
    <name evidence="12" type="ORF">PGLA2088_LOCUS12735</name>
</gene>
<feature type="non-terminal residue" evidence="12">
    <location>
        <position position="373"/>
    </location>
</feature>
<comment type="similarity">
    <text evidence="9">Belongs to the CFAP52 family.</text>
</comment>
<feature type="repeat" description="WD" evidence="11">
    <location>
        <begin position="100"/>
        <end position="143"/>
    </location>
</feature>
<evidence type="ECO:0000256" key="8">
    <source>
        <dbReference type="ARBA" id="ARBA00023273"/>
    </source>
</evidence>
<sequence>VKMEQELELQAVIGFKGTVTSALILHPDQEHLIFPLGCTIVLRNLLKKTQSFLQGHDNQVNCITVSKSGRLLASGQKTFMGFPADVIIWDFEQRREIHRLSLHKVAVTSLSFSHNEMYLATLGGQDDNSLVIWEVERGQAICGTPAATDTAHCVRFFNNTEFSLVTGGNYHIVVWSFDLANKKLRATQANLGQSKRITTNIVVDDNDAFAYCGTTTGDLLQVELTRALFKQACPKGAASGKNFSRGVTSSIQLPCGDILLGTGDGTVARVCHQSMRLKNQCQVLGSVTSLALTADGTHFFCGTALSNIYWIDVDSLTAELRNTCHHERINQVAFPAGYSEVFATCSISDIRVWNATTRQELLRIQVPNMECGL</sequence>
<dbReference type="EMBL" id="CAJNNW010015059">
    <property type="protein sequence ID" value="CAE8657297.1"/>
    <property type="molecule type" value="Genomic_DNA"/>
</dbReference>
<protein>
    <recommendedName>
        <fullName evidence="10">Cilia- and flagella-associated protein 52</fullName>
    </recommendedName>
</protein>
<dbReference type="PANTHER" id="PTHR13720">
    <property type="entry name" value="WD-40 REPEAT PROTEIN"/>
    <property type="match status" value="1"/>
</dbReference>
<dbReference type="InterPro" id="IPR001680">
    <property type="entry name" value="WD40_rpt"/>
</dbReference>
<dbReference type="InterPro" id="IPR050630">
    <property type="entry name" value="WD_repeat_EMAP"/>
</dbReference>
<keyword evidence="5" id="KW-0677">Repeat</keyword>
<accession>A0A813IUY1</accession>
<dbReference type="Pfam" id="PF00400">
    <property type="entry name" value="WD40"/>
    <property type="match status" value="2"/>
</dbReference>
<evidence type="ECO:0000256" key="11">
    <source>
        <dbReference type="PROSITE-ProRule" id="PRU00221"/>
    </source>
</evidence>
<evidence type="ECO:0000256" key="4">
    <source>
        <dbReference type="ARBA" id="ARBA00022574"/>
    </source>
</evidence>
<evidence type="ECO:0000256" key="10">
    <source>
        <dbReference type="ARBA" id="ARBA00029552"/>
    </source>
</evidence>
<dbReference type="InterPro" id="IPR019775">
    <property type="entry name" value="WD40_repeat_CS"/>
</dbReference>
<evidence type="ECO:0000256" key="9">
    <source>
        <dbReference type="ARBA" id="ARBA00029456"/>
    </source>
</evidence>
<reference evidence="12" key="1">
    <citation type="submission" date="2021-02" db="EMBL/GenBank/DDBJ databases">
        <authorList>
            <person name="Dougan E. K."/>
            <person name="Rhodes N."/>
            <person name="Thang M."/>
            <person name="Chan C."/>
        </authorList>
    </citation>
    <scope>NUCLEOTIDE SEQUENCE</scope>
</reference>
<keyword evidence="4 11" id="KW-0853">WD repeat</keyword>
<evidence type="ECO:0000256" key="5">
    <source>
        <dbReference type="ARBA" id="ARBA00022737"/>
    </source>
</evidence>
<dbReference type="Gene3D" id="2.130.10.10">
    <property type="entry name" value="YVTN repeat-like/Quinoprotein amine dehydrogenase"/>
    <property type="match status" value="1"/>
</dbReference>
<dbReference type="SUPFAM" id="SSF50978">
    <property type="entry name" value="WD40 repeat-like"/>
    <property type="match status" value="1"/>
</dbReference>
<comment type="subcellular location">
    <subcellularLocation>
        <location evidence="1">Cell projection</location>
        <location evidence="1">Cilium</location>
        <location evidence="1">Flagellum</location>
    </subcellularLocation>
    <subcellularLocation>
        <location evidence="2">Cytoplasm</location>
    </subcellularLocation>
</comment>
<keyword evidence="6" id="KW-0282">Flagellum</keyword>
<evidence type="ECO:0000313" key="12">
    <source>
        <dbReference type="EMBL" id="CAE8657297.1"/>
    </source>
</evidence>
<organism evidence="12 13">
    <name type="scientific">Polarella glacialis</name>
    <name type="common">Dinoflagellate</name>
    <dbReference type="NCBI Taxonomy" id="89957"/>
    <lineage>
        <taxon>Eukaryota</taxon>
        <taxon>Sar</taxon>
        <taxon>Alveolata</taxon>
        <taxon>Dinophyceae</taxon>
        <taxon>Suessiales</taxon>
        <taxon>Suessiaceae</taxon>
        <taxon>Polarella</taxon>
    </lineage>
</organism>
<dbReference type="GO" id="GO:0005930">
    <property type="term" value="C:axoneme"/>
    <property type="evidence" value="ECO:0007669"/>
    <property type="project" value="UniProtKB-ARBA"/>
</dbReference>
<dbReference type="SMART" id="SM00320">
    <property type="entry name" value="WD40"/>
    <property type="match status" value="5"/>
</dbReference>
<dbReference type="InterPro" id="IPR015943">
    <property type="entry name" value="WD40/YVTN_repeat-like_dom_sf"/>
</dbReference>
<evidence type="ECO:0000256" key="7">
    <source>
        <dbReference type="ARBA" id="ARBA00023069"/>
    </source>
</evidence>
<evidence type="ECO:0000256" key="2">
    <source>
        <dbReference type="ARBA" id="ARBA00004496"/>
    </source>
</evidence>